<protein>
    <recommendedName>
        <fullName evidence="4">PH domain-containing protein</fullName>
    </recommendedName>
</protein>
<evidence type="ECO:0008006" key="4">
    <source>
        <dbReference type="Google" id="ProtNLM"/>
    </source>
</evidence>
<dbReference type="EMBL" id="FMZZ01000006">
    <property type="protein sequence ID" value="SDD04200.1"/>
    <property type="molecule type" value="Genomic_DNA"/>
</dbReference>
<reference evidence="3" key="1">
    <citation type="submission" date="2016-10" db="EMBL/GenBank/DDBJ databases">
        <authorList>
            <person name="Varghese N."/>
            <person name="Submissions S."/>
        </authorList>
    </citation>
    <scope>NUCLEOTIDE SEQUENCE [LARGE SCALE GENOMIC DNA]</scope>
    <source>
        <strain evidence="3">IBRC-M 10403</strain>
    </source>
</reference>
<dbReference type="STRING" id="1271860.SAMN05216174_106359"/>
<feature type="transmembrane region" description="Helical" evidence="1">
    <location>
        <begin position="39"/>
        <end position="59"/>
    </location>
</feature>
<accession>A0A1G6RHS1</accession>
<keyword evidence="1" id="KW-0812">Transmembrane</keyword>
<dbReference type="Proteomes" id="UP000199501">
    <property type="component" value="Unassembled WGS sequence"/>
</dbReference>
<feature type="transmembrane region" description="Helical" evidence="1">
    <location>
        <begin position="12"/>
        <end position="33"/>
    </location>
</feature>
<gene>
    <name evidence="2" type="ORF">SAMN05216174_106359</name>
</gene>
<proteinExistence type="predicted"/>
<organism evidence="2 3">
    <name type="scientific">Actinokineospora iranica</name>
    <dbReference type="NCBI Taxonomy" id="1271860"/>
    <lineage>
        <taxon>Bacteria</taxon>
        <taxon>Bacillati</taxon>
        <taxon>Actinomycetota</taxon>
        <taxon>Actinomycetes</taxon>
        <taxon>Pseudonocardiales</taxon>
        <taxon>Pseudonocardiaceae</taxon>
        <taxon>Actinokineospora</taxon>
    </lineage>
</organism>
<sequence>MEETYRLRWPYAAMKAVPAAGGFVSAPVLLWALGRALSVEATLVVVVLAVAVVAVQVSIMRAWRLVLGPEEVVVVRQRARITLRWSDFQEVKAVAPGRDKLVFSAGRVETANPVVRLSKRVADQLRETGVDRTVELLLFLPDWRKTDLPQAVLRAQAQQAG</sequence>
<dbReference type="RefSeq" id="WP_091450839.1">
    <property type="nucleotide sequence ID" value="NZ_FMZZ01000006.1"/>
</dbReference>
<keyword evidence="3" id="KW-1185">Reference proteome</keyword>
<keyword evidence="1" id="KW-1133">Transmembrane helix</keyword>
<evidence type="ECO:0000256" key="1">
    <source>
        <dbReference type="SAM" id="Phobius"/>
    </source>
</evidence>
<evidence type="ECO:0000313" key="2">
    <source>
        <dbReference type="EMBL" id="SDD04200.1"/>
    </source>
</evidence>
<evidence type="ECO:0000313" key="3">
    <source>
        <dbReference type="Proteomes" id="UP000199501"/>
    </source>
</evidence>
<name>A0A1G6RHS1_9PSEU</name>
<dbReference type="AlphaFoldDB" id="A0A1G6RHS1"/>
<keyword evidence="1" id="KW-0472">Membrane</keyword>